<dbReference type="Gene3D" id="1.20.1560.10">
    <property type="entry name" value="ABC transporter type 1, transmembrane domain"/>
    <property type="match status" value="2"/>
</dbReference>
<feature type="transmembrane region" description="Helical" evidence="17">
    <location>
        <begin position="291"/>
        <end position="315"/>
    </location>
</feature>
<feature type="transmembrane region" description="Helical" evidence="17">
    <location>
        <begin position="115"/>
        <end position="134"/>
    </location>
</feature>
<feature type="transmembrane region" description="Helical" evidence="17">
    <location>
        <begin position="1054"/>
        <end position="1071"/>
    </location>
</feature>
<feature type="transmembrane region" description="Helical" evidence="17">
    <location>
        <begin position="420"/>
        <end position="438"/>
    </location>
</feature>
<evidence type="ECO:0000259" key="19">
    <source>
        <dbReference type="PROSITE" id="PS50929"/>
    </source>
</evidence>
<evidence type="ECO:0000256" key="7">
    <source>
        <dbReference type="ARBA" id="ARBA00022840"/>
    </source>
</evidence>
<evidence type="ECO:0000256" key="6">
    <source>
        <dbReference type="ARBA" id="ARBA00022741"/>
    </source>
</evidence>
<dbReference type="InterPro" id="IPR017871">
    <property type="entry name" value="ABC_transporter-like_CS"/>
</dbReference>
<dbReference type="PROSITE" id="PS50929">
    <property type="entry name" value="ABC_TM1F"/>
    <property type="match status" value="2"/>
</dbReference>
<dbReference type="PANTHER" id="PTHR24223:SF362">
    <property type="entry name" value="ABC TRANSPORTER C FAMILY MEMBER 4"/>
    <property type="match status" value="1"/>
</dbReference>
<dbReference type="CDD" id="cd03244">
    <property type="entry name" value="ABCC_MRP_domain2"/>
    <property type="match status" value="1"/>
</dbReference>
<dbReference type="SUPFAM" id="SSF90123">
    <property type="entry name" value="ABC transporter transmembrane region"/>
    <property type="match status" value="2"/>
</dbReference>
<feature type="transmembrane region" description="Helical" evidence="17">
    <location>
        <begin position="146"/>
        <end position="170"/>
    </location>
</feature>
<feature type="transmembrane region" description="Helical" evidence="17">
    <location>
        <begin position="1145"/>
        <end position="1164"/>
    </location>
</feature>
<dbReference type="PANTHER" id="PTHR24223">
    <property type="entry name" value="ATP-BINDING CASSETTE SUB-FAMILY C"/>
    <property type="match status" value="1"/>
</dbReference>
<dbReference type="InterPro" id="IPR044746">
    <property type="entry name" value="ABCC_6TM_D1"/>
</dbReference>
<dbReference type="InterPro" id="IPR050173">
    <property type="entry name" value="ABC_transporter_C-like"/>
</dbReference>
<feature type="transmembrane region" description="Helical" evidence="17">
    <location>
        <begin position="1176"/>
        <end position="1197"/>
    </location>
</feature>
<dbReference type="Pfam" id="PF00664">
    <property type="entry name" value="ABC_membrane"/>
    <property type="match status" value="2"/>
</dbReference>
<keyword evidence="10 17" id="KW-0472">Membrane</keyword>
<dbReference type="InterPro" id="IPR011527">
    <property type="entry name" value="ABC1_TM_dom"/>
</dbReference>
<protein>
    <recommendedName>
        <fullName evidence="12">ABC transporter C family member 13</fullName>
    </recommendedName>
    <alternativeName>
        <fullName evidence="14">Multidrug resistance-associated protein 13</fullName>
    </alternativeName>
    <alternativeName>
        <fullName evidence="15">OsMRP5</fullName>
    </alternativeName>
    <alternativeName>
        <fullName evidence="13">Protein LOW PHYTIC ACID 2</fullName>
    </alternativeName>
</protein>
<feature type="transmembrane region" description="Helical" evidence="17">
    <location>
        <begin position="956"/>
        <end position="984"/>
    </location>
</feature>
<feature type="domain" description="ABC transporter" evidence="18">
    <location>
        <begin position="615"/>
        <end position="835"/>
    </location>
</feature>
<evidence type="ECO:0000256" key="9">
    <source>
        <dbReference type="ARBA" id="ARBA00022989"/>
    </source>
</evidence>
<dbReference type="FunFam" id="1.20.1560.10:FF:000002">
    <property type="entry name" value="ABC transporter C family member 5"/>
    <property type="match status" value="1"/>
</dbReference>
<evidence type="ECO:0000256" key="11">
    <source>
        <dbReference type="ARBA" id="ARBA00057614"/>
    </source>
</evidence>
<sequence length="1479" mass="163482">METASHPPPPWWLAARSCSLPSGGFLPTCSLEVLLSAASAAVLCLALRRLLLPRPDDTINGNADTPLLHRPAEADPWPAVRVGARYIVAMAASTILAAFYAVMSSLAATGGGWEAAFLALQCAAHLAAAVLVASKRRSRGTTTFPIALRLFWLTVPALTALVAATAAARVASGVAALPDDALSIAALVVSLPLPVLAVSGATGITMNAADNDARADENVTAYARASWLSRASWAWMNPLIRRGYRATLNISDVPALAPQHRPERMHELFVSHWPSSCSSGSRSGSGCARTLLLCFWPLVLANGALALLRLAVMYVGPTLIQSFVDFTKAAPERRPLWEGVRLVLALLAGKAAEAVFSHQYNFQCQKLGMQVRGALITALYRKGLRLSCASRHQHGLGVIVNYMAVDAQQLADMMLQMHNLWLMPLQVFVAIGMLYMYLGPPVMSALVGLLGVMAFIMLGNRRINWYQFSLMRERDRRVKATSEMLSYMRVIKLHAWEEHFHARIARFRCLEFGWLSRFLYSNSYNMIILWSAPVFISALVFGTCVLVGVRLDAGLVFTATSFLKILEEPMRSFPQSLIQVSEAMISLQRLDSYLTSAELDDDAVERESCDGQVAVLVRDGVFAWDNEEVLRGINLEINGGALAAVVGMVGSGKSSLLGCILGEMTRVSGKVKVCGSTAYVAQTAWIQSGTIEENIRFGQPMHRERYGEAIRVCCLEKDLEMMEFGDQTEIGERGINLSGGQQQRIQLARAVYQDCNVYLLDDVFSAVDAHTGSEIFKECVRGALRNKTVVLVTHQVDFLQNADVIYVMKDGVIVQSGKYSELLMAGTNFTALVAAHDSSMELVEGATPEARKGDRQLPISHQPSSKTNRSSNGNAGASVSVTAVVKSKKASARLTKDEERASSHVSFDVYKQYMTKTWSWWGVAAVIFMSVVWQGSVVASDYWLSYETSGEFQPSMFIQVYVIIAAASVVFLSVWFFLVAFIGLQTANRFFKQILHSILHAPMSFFDTTPSGRILTRASSDQMIIDLVLPFFIWMAVSMYISMISVVIVTCQVAWPSIIAIIPLVLLNLWYRSYYLSTSRELTRLESITKAPVINHFSETVQGVITIRSFRKGESFFQENLNRLNSSLKMDFHNNGANEWLGFRLELLGSFVLCFTALLMVTLPKSFVKQEFVGLSLSYGLSLNSIFFYGIWVSCLIENKMVSVERIKQFISIAPETEWRIKECLPVANWPSKGDINIIDLKVRYRNNTPLVLKGITISIHGGEKIGVVGRTGSGKSTLIQAFFRMVEPCEGKIIIDGVDICTLGLHDLRSRFGIIPQEPVLFEGTIRSNIDPLEKYSDEEIWQALDRCQLKEVVVSKPEKLEASVVTNGENWSVGQRQLLCLGRVMLKRSRVLFMDEATASVDSQTDAVIQRIIREDFAACTVITIAHRIPTVMDCDRVLVIDDGLSKEFDQPINLIERRSLFGALVQEYANRSSDAS</sequence>
<evidence type="ECO:0000256" key="1">
    <source>
        <dbReference type="ARBA" id="ARBA00004141"/>
    </source>
</evidence>
<evidence type="ECO:0000256" key="17">
    <source>
        <dbReference type="SAM" id="Phobius"/>
    </source>
</evidence>
<dbReference type="SUPFAM" id="SSF52540">
    <property type="entry name" value="P-loop containing nucleoside triphosphate hydrolases"/>
    <property type="match status" value="2"/>
</dbReference>
<organism evidence="20 21">
    <name type="scientific">Lolium multiflorum</name>
    <name type="common">Italian ryegrass</name>
    <name type="synonym">Lolium perenne subsp. multiflorum</name>
    <dbReference type="NCBI Taxonomy" id="4521"/>
    <lineage>
        <taxon>Eukaryota</taxon>
        <taxon>Viridiplantae</taxon>
        <taxon>Streptophyta</taxon>
        <taxon>Embryophyta</taxon>
        <taxon>Tracheophyta</taxon>
        <taxon>Spermatophyta</taxon>
        <taxon>Magnoliopsida</taxon>
        <taxon>Liliopsida</taxon>
        <taxon>Poales</taxon>
        <taxon>Poaceae</taxon>
        <taxon>BOP clade</taxon>
        <taxon>Pooideae</taxon>
        <taxon>Poodae</taxon>
        <taxon>Poeae</taxon>
        <taxon>Poeae Chloroplast Group 2 (Poeae type)</taxon>
        <taxon>Loliodinae</taxon>
        <taxon>Loliinae</taxon>
        <taxon>Lolium</taxon>
    </lineage>
</organism>
<dbReference type="InterPro" id="IPR027417">
    <property type="entry name" value="P-loop_NTPase"/>
</dbReference>
<evidence type="ECO:0000256" key="2">
    <source>
        <dbReference type="ARBA" id="ARBA00009726"/>
    </source>
</evidence>
<dbReference type="GO" id="GO:0005524">
    <property type="term" value="F:ATP binding"/>
    <property type="evidence" value="ECO:0007669"/>
    <property type="project" value="UniProtKB-KW"/>
</dbReference>
<dbReference type="CDD" id="cd03250">
    <property type="entry name" value="ABCC_MRP_domain1"/>
    <property type="match status" value="1"/>
</dbReference>
<evidence type="ECO:0000256" key="5">
    <source>
        <dbReference type="ARBA" id="ARBA00022737"/>
    </source>
</evidence>
<name>A0AAD8T835_LOLMU</name>
<evidence type="ECO:0000256" key="13">
    <source>
        <dbReference type="ARBA" id="ARBA00075361"/>
    </source>
</evidence>
<dbReference type="FunFam" id="3.40.50.300:FF:001048">
    <property type="entry name" value="ABC transporter C family member 4"/>
    <property type="match status" value="1"/>
</dbReference>
<dbReference type="GO" id="GO:0140359">
    <property type="term" value="F:ABC-type transporter activity"/>
    <property type="evidence" value="ECO:0007669"/>
    <property type="project" value="InterPro"/>
</dbReference>
<gene>
    <name evidence="20" type="ORF">QYE76_038065</name>
</gene>
<evidence type="ECO:0000313" key="21">
    <source>
        <dbReference type="Proteomes" id="UP001231189"/>
    </source>
</evidence>
<evidence type="ECO:0000256" key="16">
    <source>
        <dbReference type="SAM" id="MobiDB-lite"/>
    </source>
</evidence>
<feature type="domain" description="ABC transporter" evidence="18">
    <location>
        <begin position="1236"/>
        <end position="1470"/>
    </location>
</feature>
<feature type="region of interest" description="Disordered" evidence="16">
    <location>
        <begin position="844"/>
        <end position="876"/>
    </location>
</feature>
<feature type="domain" description="ABC transmembrane type-1" evidence="19">
    <location>
        <begin position="924"/>
        <end position="1163"/>
    </location>
</feature>
<dbReference type="GO" id="GO:0016020">
    <property type="term" value="C:membrane"/>
    <property type="evidence" value="ECO:0007669"/>
    <property type="project" value="UniProtKB-SubCell"/>
</dbReference>
<dbReference type="InterPro" id="IPR044726">
    <property type="entry name" value="ABCC_6TM_D2"/>
</dbReference>
<dbReference type="InterPro" id="IPR003593">
    <property type="entry name" value="AAA+_ATPase"/>
</dbReference>
<dbReference type="Proteomes" id="UP001231189">
    <property type="component" value="Unassembled WGS sequence"/>
</dbReference>
<dbReference type="SMART" id="SM00382">
    <property type="entry name" value="AAA"/>
    <property type="match status" value="2"/>
</dbReference>
<evidence type="ECO:0000313" key="20">
    <source>
        <dbReference type="EMBL" id="KAK1677217.1"/>
    </source>
</evidence>
<keyword evidence="4 17" id="KW-0812">Transmembrane</keyword>
<keyword evidence="9 17" id="KW-1133">Transmembrane helix</keyword>
<dbReference type="FunFam" id="3.40.50.300:FF:000169">
    <property type="entry name" value="ABC transporter C family member 3"/>
    <property type="match status" value="1"/>
</dbReference>
<dbReference type="CDD" id="cd18580">
    <property type="entry name" value="ABC_6TM_ABCC_D2"/>
    <property type="match status" value="1"/>
</dbReference>
<evidence type="ECO:0000256" key="4">
    <source>
        <dbReference type="ARBA" id="ARBA00022692"/>
    </source>
</evidence>
<dbReference type="PROSITE" id="PS50893">
    <property type="entry name" value="ABC_TRANSPORTER_2"/>
    <property type="match status" value="2"/>
</dbReference>
<keyword evidence="3" id="KW-0813">Transport</keyword>
<feature type="transmembrane region" description="Helical" evidence="17">
    <location>
        <begin position="86"/>
        <end position="103"/>
    </location>
</feature>
<keyword evidence="7" id="KW-0067">ATP-binding</keyword>
<keyword evidence="5" id="KW-0677">Repeat</keyword>
<feature type="transmembrane region" description="Helical" evidence="17">
    <location>
        <begin position="25"/>
        <end position="47"/>
    </location>
</feature>
<dbReference type="PROSITE" id="PS00211">
    <property type="entry name" value="ABC_TRANSPORTER_1"/>
    <property type="match status" value="1"/>
</dbReference>
<feature type="transmembrane region" description="Helical" evidence="17">
    <location>
        <begin position="1027"/>
        <end position="1048"/>
    </location>
</feature>
<evidence type="ECO:0000256" key="15">
    <source>
        <dbReference type="ARBA" id="ARBA00082971"/>
    </source>
</evidence>
<feature type="compositionally biased region" description="Polar residues" evidence="16">
    <location>
        <begin position="859"/>
        <end position="875"/>
    </location>
</feature>
<dbReference type="CDD" id="cd18579">
    <property type="entry name" value="ABC_6TM_ABCC_D1"/>
    <property type="match status" value="1"/>
</dbReference>
<keyword evidence="21" id="KW-1185">Reference proteome</keyword>
<accession>A0AAD8T835</accession>
<comment type="subcellular location">
    <subcellularLocation>
        <location evidence="1">Membrane</location>
        <topology evidence="1">Multi-pass membrane protein</topology>
    </subcellularLocation>
</comment>
<dbReference type="GO" id="GO:0016887">
    <property type="term" value="F:ATP hydrolysis activity"/>
    <property type="evidence" value="ECO:0007669"/>
    <property type="project" value="InterPro"/>
</dbReference>
<evidence type="ECO:0000256" key="12">
    <source>
        <dbReference type="ARBA" id="ARBA00068520"/>
    </source>
</evidence>
<feature type="transmembrane region" description="Helical" evidence="17">
    <location>
        <begin position="527"/>
        <end position="549"/>
    </location>
</feature>
<dbReference type="InterPro" id="IPR003439">
    <property type="entry name" value="ABC_transporter-like_ATP-bd"/>
</dbReference>
<feature type="domain" description="ABC transmembrane type-1" evidence="19">
    <location>
        <begin position="304"/>
        <end position="582"/>
    </location>
</feature>
<evidence type="ECO:0000256" key="14">
    <source>
        <dbReference type="ARBA" id="ARBA00079144"/>
    </source>
</evidence>
<dbReference type="Gene3D" id="3.40.50.300">
    <property type="entry name" value="P-loop containing nucleotide triphosphate hydrolases"/>
    <property type="match status" value="2"/>
</dbReference>
<evidence type="ECO:0000256" key="8">
    <source>
        <dbReference type="ARBA" id="ARBA00022967"/>
    </source>
</evidence>
<dbReference type="Pfam" id="PF00005">
    <property type="entry name" value="ABC_tran"/>
    <property type="match status" value="2"/>
</dbReference>
<comment type="function">
    <text evidence="11">ABC transporter that may affect phytic acid transport and compartmentalization. May function directly or indirectly in removing phytic acid from the cytosol or in vesicle trafficking. Required for phytic acid accumulation in developing seeds. Phytic acid is the primary storage form of phosphorus in cereal grains and other plant seeds.</text>
</comment>
<dbReference type="InterPro" id="IPR036640">
    <property type="entry name" value="ABC1_TM_sf"/>
</dbReference>
<evidence type="ECO:0000256" key="3">
    <source>
        <dbReference type="ARBA" id="ARBA00022448"/>
    </source>
</evidence>
<evidence type="ECO:0000259" key="18">
    <source>
        <dbReference type="PROSITE" id="PS50893"/>
    </source>
</evidence>
<feature type="transmembrane region" description="Helical" evidence="17">
    <location>
        <begin position="182"/>
        <end position="204"/>
    </location>
</feature>
<dbReference type="FunFam" id="1.20.1560.10:FF:000003">
    <property type="entry name" value="ABC transporter C family member 10"/>
    <property type="match status" value="1"/>
</dbReference>
<reference evidence="20" key="1">
    <citation type="submission" date="2023-07" db="EMBL/GenBank/DDBJ databases">
        <title>A chromosome-level genome assembly of Lolium multiflorum.</title>
        <authorList>
            <person name="Chen Y."/>
            <person name="Copetti D."/>
            <person name="Kolliker R."/>
            <person name="Studer B."/>
        </authorList>
    </citation>
    <scope>NUCLEOTIDE SEQUENCE</scope>
    <source>
        <strain evidence="20">02402/16</strain>
        <tissue evidence="20">Leaf</tissue>
    </source>
</reference>
<comment type="similarity">
    <text evidence="2">Belongs to the ABC transporter superfamily. ABCC family. Conjugate transporter (TC 3.A.1.208) subfamily.</text>
</comment>
<dbReference type="EMBL" id="JAUUTY010000002">
    <property type="protein sequence ID" value="KAK1677217.1"/>
    <property type="molecule type" value="Genomic_DNA"/>
</dbReference>
<keyword evidence="8" id="KW-1278">Translocase</keyword>
<proteinExistence type="inferred from homology"/>
<comment type="caution">
    <text evidence="20">The sequence shown here is derived from an EMBL/GenBank/DDBJ whole genome shotgun (WGS) entry which is preliminary data.</text>
</comment>
<evidence type="ECO:0000256" key="10">
    <source>
        <dbReference type="ARBA" id="ARBA00023136"/>
    </source>
</evidence>
<feature type="transmembrane region" description="Helical" evidence="17">
    <location>
        <begin position="918"/>
        <end position="936"/>
    </location>
</feature>
<keyword evidence="6" id="KW-0547">Nucleotide-binding</keyword>